<keyword evidence="3" id="KW-1185">Reference proteome</keyword>
<comment type="caution">
    <text evidence="2">The sequence shown here is derived from an EMBL/GenBank/DDBJ whole genome shotgun (WGS) entry which is preliminary data.</text>
</comment>
<keyword evidence="1" id="KW-1133">Transmembrane helix</keyword>
<dbReference type="EMBL" id="BBMT01000003">
    <property type="protein sequence ID" value="GAL33618.1"/>
    <property type="molecule type" value="Genomic_DNA"/>
</dbReference>
<evidence type="ECO:0000256" key="1">
    <source>
        <dbReference type="SAM" id="Phobius"/>
    </source>
</evidence>
<sequence>MFSAIDVVTIIAMVAAVIAAIPIVKGWLPIKLSDKEREILLLAKGDDSYPFMILFVCGTGKGAYVQTPFKHDSTIYVSDEMASLTCKKLLKVAFLRKGGDYPGDGQFVWYMLTQKGIKLLNK</sequence>
<keyword evidence="1" id="KW-0812">Transmembrane</keyword>
<name>A0A090T368_9VIBR</name>
<reference evidence="2 3" key="1">
    <citation type="submission" date="2014-09" db="EMBL/GenBank/DDBJ databases">
        <title>Vibrio maritimus JCM 19240. (C210) whole genome shotgun sequence.</title>
        <authorList>
            <person name="Sawabe T."/>
            <person name="Meirelles P."/>
            <person name="Nakanishi M."/>
            <person name="Sayaka M."/>
            <person name="Hattori M."/>
            <person name="Ohkuma M."/>
        </authorList>
    </citation>
    <scope>NUCLEOTIDE SEQUENCE [LARGE SCALE GENOMIC DNA]</scope>
    <source>
        <strain evidence="2 3">JCM 19240</strain>
    </source>
</reference>
<organism evidence="2 3">
    <name type="scientific">Vibrio maritimus</name>
    <dbReference type="NCBI Taxonomy" id="990268"/>
    <lineage>
        <taxon>Bacteria</taxon>
        <taxon>Pseudomonadati</taxon>
        <taxon>Pseudomonadota</taxon>
        <taxon>Gammaproteobacteria</taxon>
        <taxon>Vibrionales</taxon>
        <taxon>Vibrionaceae</taxon>
        <taxon>Vibrio</taxon>
    </lineage>
</organism>
<reference evidence="2 3" key="2">
    <citation type="submission" date="2014-09" db="EMBL/GenBank/DDBJ databases">
        <authorList>
            <consortium name="NBRP consortium"/>
            <person name="Sawabe T."/>
            <person name="Meirelles P."/>
            <person name="Nakanishi M."/>
            <person name="Sayaka M."/>
            <person name="Hattori M."/>
            <person name="Ohkuma M."/>
        </authorList>
    </citation>
    <scope>NUCLEOTIDE SEQUENCE [LARGE SCALE GENOMIC DNA]</scope>
    <source>
        <strain evidence="2 3">JCM 19240</strain>
    </source>
</reference>
<dbReference type="Proteomes" id="UP000029224">
    <property type="component" value="Unassembled WGS sequence"/>
</dbReference>
<keyword evidence="1" id="KW-0472">Membrane</keyword>
<evidence type="ECO:0000313" key="3">
    <source>
        <dbReference type="Proteomes" id="UP000029224"/>
    </source>
</evidence>
<accession>A0A090T368</accession>
<evidence type="ECO:0000313" key="2">
    <source>
        <dbReference type="EMBL" id="GAL33618.1"/>
    </source>
</evidence>
<protein>
    <submittedName>
        <fullName evidence="2">Uncharacterized protein</fullName>
    </submittedName>
</protein>
<gene>
    <name evidence="2" type="ORF">JCM19240_2314</name>
</gene>
<proteinExistence type="predicted"/>
<dbReference type="AlphaFoldDB" id="A0A090T368"/>
<feature type="transmembrane region" description="Helical" evidence="1">
    <location>
        <begin position="7"/>
        <end position="28"/>
    </location>
</feature>